<sequence>MLLRATCAVSNRLLWALALFRGDFYHHMNRLQSYGEALPRNLPGIQRRADMCWPTYERGHLMCSAEAHGS</sequence>
<evidence type="ECO:0000313" key="1">
    <source>
        <dbReference type="EMBL" id="KZT68778.1"/>
    </source>
</evidence>
<name>A0A165PYE3_9APHY</name>
<accession>A0A165PYE3</accession>
<dbReference type="EMBL" id="KV429063">
    <property type="protein sequence ID" value="KZT68778.1"/>
    <property type="molecule type" value="Genomic_DNA"/>
</dbReference>
<organism evidence="1 2">
    <name type="scientific">Daedalea quercina L-15889</name>
    <dbReference type="NCBI Taxonomy" id="1314783"/>
    <lineage>
        <taxon>Eukaryota</taxon>
        <taxon>Fungi</taxon>
        <taxon>Dikarya</taxon>
        <taxon>Basidiomycota</taxon>
        <taxon>Agaricomycotina</taxon>
        <taxon>Agaricomycetes</taxon>
        <taxon>Polyporales</taxon>
        <taxon>Fomitopsis</taxon>
    </lineage>
</organism>
<dbReference type="Proteomes" id="UP000076727">
    <property type="component" value="Unassembled WGS sequence"/>
</dbReference>
<reference evidence="1 2" key="1">
    <citation type="journal article" date="2016" name="Mol. Biol. Evol.">
        <title>Comparative Genomics of Early-Diverging Mushroom-Forming Fungi Provides Insights into the Origins of Lignocellulose Decay Capabilities.</title>
        <authorList>
            <person name="Nagy L.G."/>
            <person name="Riley R."/>
            <person name="Tritt A."/>
            <person name="Adam C."/>
            <person name="Daum C."/>
            <person name="Floudas D."/>
            <person name="Sun H."/>
            <person name="Yadav J.S."/>
            <person name="Pangilinan J."/>
            <person name="Larsson K.H."/>
            <person name="Matsuura K."/>
            <person name="Barry K."/>
            <person name="Labutti K."/>
            <person name="Kuo R."/>
            <person name="Ohm R.A."/>
            <person name="Bhattacharya S.S."/>
            <person name="Shirouzu T."/>
            <person name="Yoshinaga Y."/>
            <person name="Martin F.M."/>
            <person name="Grigoriev I.V."/>
            <person name="Hibbett D.S."/>
        </authorList>
    </citation>
    <scope>NUCLEOTIDE SEQUENCE [LARGE SCALE GENOMIC DNA]</scope>
    <source>
        <strain evidence="1 2">L-15889</strain>
    </source>
</reference>
<proteinExistence type="predicted"/>
<dbReference type="AlphaFoldDB" id="A0A165PYE3"/>
<keyword evidence="2" id="KW-1185">Reference proteome</keyword>
<gene>
    <name evidence="1" type="ORF">DAEQUDRAFT_727425</name>
</gene>
<evidence type="ECO:0000313" key="2">
    <source>
        <dbReference type="Proteomes" id="UP000076727"/>
    </source>
</evidence>
<protein>
    <submittedName>
        <fullName evidence="1">Uncharacterized protein</fullName>
    </submittedName>
</protein>